<dbReference type="EMBL" id="CP101620">
    <property type="protein sequence ID" value="UTY39089.1"/>
    <property type="molecule type" value="Genomic_DNA"/>
</dbReference>
<dbReference type="SUPFAM" id="SSF46689">
    <property type="entry name" value="Homeodomain-like"/>
    <property type="match status" value="1"/>
</dbReference>
<dbReference type="Gene3D" id="1.10.10.10">
    <property type="entry name" value="Winged helix-like DNA-binding domain superfamily/Winged helix DNA-binding domain"/>
    <property type="match status" value="1"/>
</dbReference>
<dbReference type="Gene3D" id="3.40.50.10490">
    <property type="entry name" value="Glucose-6-phosphate isomerase like protein, domain 1"/>
    <property type="match status" value="1"/>
</dbReference>
<dbReference type="InterPro" id="IPR047640">
    <property type="entry name" value="RpiR-like"/>
</dbReference>
<evidence type="ECO:0000259" key="1">
    <source>
        <dbReference type="PROSITE" id="PS51071"/>
    </source>
</evidence>
<keyword evidence="3" id="KW-1185">Reference proteome</keyword>
<protein>
    <recommendedName>
        <fullName evidence="1">HTH rpiR-type domain-containing protein</fullName>
    </recommendedName>
</protein>
<evidence type="ECO:0000313" key="3">
    <source>
        <dbReference type="Proteomes" id="UP001060112"/>
    </source>
</evidence>
<gene>
    <name evidence="2" type="ORF">NMU03_16180</name>
</gene>
<feature type="domain" description="HTH rpiR-type" evidence="1">
    <location>
        <begin position="4"/>
        <end position="80"/>
    </location>
</feature>
<proteinExistence type="predicted"/>
<dbReference type="SUPFAM" id="SSF53697">
    <property type="entry name" value="SIS domain"/>
    <property type="match status" value="1"/>
</dbReference>
<reference evidence="2" key="1">
    <citation type="submission" date="2022-07" db="EMBL/GenBank/DDBJ databases">
        <title>Faecal culturing of patients with breast cancer.</title>
        <authorList>
            <person name="Teng N.M.Y."/>
            <person name="Kiu R."/>
            <person name="Evans R."/>
            <person name="Baker D.J."/>
            <person name="Zenner C."/>
            <person name="Robinson S.D."/>
            <person name="Hall L.J."/>
        </authorList>
    </citation>
    <scope>NUCLEOTIDE SEQUENCE</scope>
    <source>
        <strain evidence="2">LH1062</strain>
    </source>
</reference>
<dbReference type="Pfam" id="PF01418">
    <property type="entry name" value="HTH_6"/>
    <property type="match status" value="1"/>
</dbReference>
<dbReference type="PANTHER" id="PTHR30514:SF1">
    <property type="entry name" value="HTH-TYPE TRANSCRIPTIONAL REGULATOR HEXR-RELATED"/>
    <property type="match status" value="1"/>
</dbReference>
<dbReference type="PROSITE" id="PS51071">
    <property type="entry name" value="HTH_RPIR"/>
    <property type="match status" value="1"/>
</dbReference>
<accession>A0ABY5I3X4</accession>
<dbReference type="RefSeq" id="WP_290139946.1">
    <property type="nucleotide sequence ID" value="NZ_CP101620.1"/>
</dbReference>
<dbReference type="Proteomes" id="UP001060112">
    <property type="component" value="Chromosome"/>
</dbReference>
<evidence type="ECO:0000313" key="2">
    <source>
        <dbReference type="EMBL" id="UTY39089.1"/>
    </source>
</evidence>
<dbReference type="PANTHER" id="PTHR30514">
    <property type="entry name" value="GLUCOKINASE"/>
    <property type="match status" value="1"/>
</dbReference>
<dbReference type="InterPro" id="IPR009057">
    <property type="entry name" value="Homeodomain-like_sf"/>
</dbReference>
<name>A0ABY5I3X4_9FIRM</name>
<sequence length="260" mass="30185">MGKIRASLAAVIDSEEVNSTYYRIAKYLLKNNYIVNHVSIDDVANNCYCAKSTVSRFARQIGYDNYYELNQDLYVSTTKSQDKYDRYLLEDFKDTKDLFFNDLINSIIKSKDSVTESSVNKLVLLINKYEEIGIFGNLQSQTIAQKFQNDMGLSRKIMTSSLLPEHQKTYIKEADNNTLVIIISFSGDYFRHFIHHNFSIKQRPYFVLITCNEKMKDAKYYDDVIFLACNDNYAARAHIISFYLNLVAIEYAKKLKSAIK</sequence>
<dbReference type="InterPro" id="IPR036388">
    <property type="entry name" value="WH-like_DNA-bd_sf"/>
</dbReference>
<organism evidence="2 3">
    <name type="scientific">Allocoprobacillus halotolerans</name>
    <dbReference type="NCBI Taxonomy" id="2944914"/>
    <lineage>
        <taxon>Bacteria</taxon>
        <taxon>Bacillati</taxon>
        <taxon>Bacillota</taxon>
        <taxon>Erysipelotrichia</taxon>
        <taxon>Erysipelotrichales</taxon>
        <taxon>Erysipelotrichaceae</taxon>
        <taxon>Allocoprobacillus</taxon>
    </lineage>
</organism>
<dbReference type="InterPro" id="IPR000281">
    <property type="entry name" value="HTH_RpiR"/>
</dbReference>
<dbReference type="InterPro" id="IPR046348">
    <property type="entry name" value="SIS_dom_sf"/>
</dbReference>